<evidence type="ECO:0000313" key="1">
    <source>
        <dbReference type="EMBL" id="GAO43750.1"/>
    </source>
</evidence>
<evidence type="ECO:0000313" key="2">
    <source>
        <dbReference type="Proteomes" id="UP000033121"/>
    </source>
</evidence>
<dbReference type="STRING" id="1220578.FPE01S_02_08560"/>
<name>A0A0E9N316_9BACT</name>
<dbReference type="Proteomes" id="UP000033121">
    <property type="component" value="Unassembled WGS sequence"/>
</dbReference>
<dbReference type="EMBL" id="BBWV01000002">
    <property type="protein sequence ID" value="GAO43750.1"/>
    <property type="molecule type" value="Genomic_DNA"/>
</dbReference>
<proteinExistence type="predicted"/>
<gene>
    <name evidence="1" type="ORF">FPE01S_02_08560</name>
</gene>
<organism evidence="1 2">
    <name type="scientific">Flavihumibacter petaseus NBRC 106054</name>
    <dbReference type="NCBI Taxonomy" id="1220578"/>
    <lineage>
        <taxon>Bacteria</taxon>
        <taxon>Pseudomonadati</taxon>
        <taxon>Bacteroidota</taxon>
        <taxon>Chitinophagia</taxon>
        <taxon>Chitinophagales</taxon>
        <taxon>Chitinophagaceae</taxon>
        <taxon>Flavihumibacter</taxon>
    </lineage>
</organism>
<protein>
    <submittedName>
        <fullName evidence="1">Uncharacterized protein</fullName>
    </submittedName>
</protein>
<reference evidence="1 2" key="1">
    <citation type="submission" date="2015-04" db="EMBL/GenBank/DDBJ databases">
        <title>Whole genome shotgun sequence of Flavihumibacter petaseus NBRC 106054.</title>
        <authorList>
            <person name="Miyazawa S."/>
            <person name="Hosoyama A."/>
            <person name="Hashimoto M."/>
            <person name="Noguchi M."/>
            <person name="Tsuchikane K."/>
            <person name="Ohji S."/>
            <person name="Yamazoe A."/>
            <person name="Ichikawa N."/>
            <person name="Kimura A."/>
            <person name="Fujita N."/>
        </authorList>
    </citation>
    <scope>NUCLEOTIDE SEQUENCE [LARGE SCALE GENOMIC DNA]</scope>
    <source>
        <strain evidence="1 2">NBRC 106054</strain>
    </source>
</reference>
<sequence>MIIEIILFNLQCNSTLTMAQMHLNITGEQIDHESLSINYSTKLVKAKLKVFFFKDKDTQQKVFYVPSLEVTGYGTDDQEAQAMVIDSINDCFFHLVNLPKKQFERELRDLGWKENKIFHKQYSKMLVDVKGVLKNFNAEENTVGSLTLVA</sequence>
<accession>A0A0E9N316</accession>
<dbReference type="AlphaFoldDB" id="A0A0E9N316"/>
<comment type="caution">
    <text evidence="1">The sequence shown here is derived from an EMBL/GenBank/DDBJ whole genome shotgun (WGS) entry which is preliminary data.</text>
</comment>
<keyword evidence="2" id="KW-1185">Reference proteome</keyword>